<dbReference type="EMBL" id="CM008964">
    <property type="protein sequence ID" value="PNW84559.1"/>
    <property type="molecule type" value="Genomic_DNA"/>
</dbReference>
<evidence type="ECO:0000256" key="2">
    <source>
        <dbReference type="ARBA" id="ARBA00022630"/>
    </source>
</evidence>
<comment type="cofactor">
    <cofactor evidence="6">
        <name>FAD</name>
        <dbReference type="ChEBI" id="CHEBI:57692"/>
    </cofactor>
</comment>
<feature type="region of interest" description="Disordered" evidence="7">
    <location>
        <begin position="873"/>
        <end position="937"/>
    </location>
</feature>
<dbReference type="Gene3D" id="3.50.50.60">
    <property type="entry name" value="FAD/NAD(P)-binding domain"/>
    <property type="match status" value="1"/>
</dbReference>
<accession>A0A2K3DVK5</accession>
<dbReference type="Gramene" id="PNW84559">
    <property type="protein sequence ID" value="PNW84559"/>
    <property type="gene ID" value="CHLRE_03g148900v5"/>
</dbReference>
<dbReference type="PRINTS" id="PR00370">
    <property type="entry name" value="FMOXYGENASE"/>
</dbReference>
<feature type="compositionally biased region" description="Basic and acidic residues" evidence="7">
    <location>
        <begin position="526"/>
        <end position="535"/>
    </location>
</feature>
<sequence length="1863" mass="192064">MEFSGLIPSPDRLRKVLIVGAGVSGLQCARQFLKLGCNVLVLELNEDLGGVWLRNYSGFGLQVPWKLYQFPEFPWPKEMQPRQEYPTGEEVQEYARAYATHFDLRPHIRFNCKLLRLRWCPNIRSWEALYCDTSVEKFYKVVVDYAIICAGIYSQPYIPDYEGTDSYAGIQLHAKDFTDLSLARGRRVVIVGAGKTALDCVGSIVATSTAASVTLLYRQAHWPLPRRMLGTSVRRLMFNRAMTGMMAPYYTASAGKQLAARASAPLKKLFWRSVESLIGSKFRITEHLRPRVHLPEDLFYGGQILDNTMDKLIRAEALNTVKGEINRFVRNGVILQDGSFVAADLVLYCTGYLKTYDYLDGDMRARLDLQKDGLYLYRNCLPYAVPHLAFIGSEVSTYNNILTQGLQALWLAHVLTGRLQLPSPADMAEDVRAQQRWRRTIMPAQRSRGSVLMLYMMQYHDQLLEDMGARPRRKGLNVFAECFGTYSAHDYKDLLEADPTVSAAMEAEQRLMGPGMQPPFRGSHGNRQDHRHNDGGDYDGDGHGSGAYGHAANGHGSGAGPAPGRHGQPATPRGNAGSGSYAGTYSSMGQPGSSGNGYGDTYIGGNAAAVAAASAASASAAGSGNGAPPASAHGTMLAVYAQRAQQDGYEYHRALMGERVGSGANSGSGGVAGLRTMSMSVSRGAGSMTANKRPASGGMGLAGRQLSMSKGLLAPLAALMTGSPHNSFRRSIDNPHGRVPSAVALGGSGAPSASGSFGSRHPSTRPHTVEGFYGLATAPTAVAAGLAGARWGPGESPRPRHAALHSAVTAHEAAGLTAGGRLHLHASTTHGESAHSQGTPHADSHLSPRAVTVSGKSASNSEMFLIVQQQLRQYNQQHHPQQPQDRSRSRPIPASAHELHHAPPPAVAHSAPGRSRHTNGRALPSPQGQHAYRQHSQGQFSSMAVLAECSQLPSLEEVERRNRSAGSVPDSGALCGSQLVPLLGATDSGCAPVTGLHTNTTAPMYIGGAPMGSSPSNCAVSGGAAAFSSAGFGGGSASRLSLASSTSRNAQSPHASLGHPAPQSPVHSYSRLSRNTLATSPLLDVAGGHDGHGSGSGMHRPSQCVTEGGHLNSHSASLPYARSSSVGGMRTSQPLPSCEGMGSGAVDELMAEGDFVVVGPMEDDVDMQDELQVGEAPSKQQFSGTVIAVAGGPGAAPGVAGVAGSTRRTAGRLPPPSPSSGFSRFSRLGEGVPSRHTLHTGRGSTGGMAPYDSSNSAAAATGLGNSASNSRSSLHSPHQQHLQQQLPVQQTYANHAAIASHFDAGRVAGLAGQGSATPEHEHPYPPDSPFRSGTPISRRTTEADGGGDLSSGTMPSSCKNAVSACGFDSGTAHATAGPAAAASDMYESGASSTGTPVATMDRTLLQQAGPRAGAMAGLQQQPTLRQPPGGQVAMFDSALSTQACASEPSNRLSISSRTSFDSRPNSLDVTLPPSAASIPTGPGDGSGSKAAATAGRTRLAGTSDLVLRTGGDGAEQRQWQDQDGEPQLPVPAQPLVDELAGGAPVTPQQAQAAVVDIGGVVGAGGFFEGSAPTSSGYGEPTMAMSGMMMRAHSIPSTVSNGASSTTPTGSGMIPFGSAFPSESAALPMTGSSSVAGQRNGSDSGAPGARALLPPGSRASSGAALNTPFAQAGPPSAGRSSKRSGVLARHVSGGLGYGGGGALALAVVPPLVGGAGMVSASPSGGSGASSACVLASRSSGGVRLQPGSGSPSRLHGMPMLASAPREGMPMLASAPRFPTAQEAVAGAGEVAVTSCGADNNSNVLQLSNLTLGGWDVDVPAGAGGSSLMGLSGGICHAAGIMSLSRVESLPSRDEAHLGAEVLGQ</sequence>
<feature type="region of interest" description="Disordered" evidence="7">
    <location>
        <begin position="1082"/>
        <end position="1140"/>
    </location>
</feature>
<dbReference type="InterPro" id="IPR050982">
    <property type="entry name" value="Auxin_biosynth/cation_transpt"/>
</dbReference>
<gene>
    <name evidence="8" type="ORF">CHLRE_03g148900v5</name>
</gene>
<dbReference type="RefSeq" id="XP_042925612.1">
    <property type="nucleotide sequence ID" value="XM_043060483.1"/>
</dbReference>
<dbReference type="GO" id="GO:0050661">
    <property type="term" value="F:NADP binding"/>
    <property type="evidence" value="ECO:0007669"/>
    <property type="project" value="InterPro"/>
</dbReference>
<dbReference type="PANTHER" id="PTHR43539:SF78">
    <property type="entry name" value="FLAVIN-CONTAINING MONOOXYGENASE"/>
    <property type="match status" value="1"/>
</dbReference>
<evidence type="ECO:0000256" key="1">
    <source>
        <dbReference type="ARBA" id="ARBA00009183"/>
    </source>
</evidence>
<organism evidence="8 9">
    <name type="scientific">Chlamydomonas reinhardtii</name>
    <name type="common">Chlamydomonas smithii</name>
    <dbReference type="NCBI Taxonomy" id="3055"/>
    <lineage>
        <taxon>Eukaryota</taxon>
        <taxon>Viridiplantae</taxon>
        <taxon>Chlorophyta</taxon>
        <taxon>core chlorophytes</taxon>
        <taxon>Chlorophyceae</taxon>
        <taxon>CS clade</taxon>
        <taxon>Chlamydomonadales</taxon>
        <taxon>Chlamydomonadaceae</taxon>
        <taxon>Chlamydomonas</taxon>
    </lineage>
</organism>
<dbReference type="InterPro" id="IPR000960">
    <property type="entry name" value="Flavin_mOase"/>
</dbReference>
<dbReference type="InParanoid" id="A0A2K3DVK5"/>
<feature type="region of interest" description="Disordered" evidence="7">
    <location>
        <begin position="1595"/>
        <end position="1684"/>
    </location>
</feature>
<feature type="region of interest" description="Disordered" evidence="7">
    <location>
        <begin position="827"/>
        <end position="855"/>
    </location>
</feature>
<feature type="region of interest" description="Disordered" evidence="7">
    <location>
        <begin position="512"/>
        <end position="593"/>
    </location>
</feature>
<feature type="region of interest" description="Disordered" evidence="7">
    <location>
        <begin position="788"/>
        <end position="807"/>
    </location>
</feature>
<evidence type="ECO:0000256" key="6">
    <source>
        <dbReference type="RuleBase" id="RU361177"/>
    </source>
</evidence>
<feature type="compositionally biased region" description="Polar residues" evidence="7">
    <location>
        <begin position="1595"/>
        <end position="1609"/>
    </location>
</feature>
<dbReference type="GeneID" id="5721179"/>
<name>A0A2K3DVK5_CHLRE</name>
<dbReference type="GO" id="GO:0050660">
    <property type="term" value="F:flavin adenine dinucleotide binding"/>
    <property type="evidence" value="ECO:0000318"/>
    <property type="project" value="GO_Central"/>
</dbReference>
<feature type="compositionally biased region" description="Low complexity" evidence="7">
    <location>
        <begin position="1219"/>
        <end position="1229"/>
    </location>
</feature>
<feature type="compositionally biased region" description="Polar residues" evidence="7">
    <location>
        <begin position="1629"/>
        <end position="1642"/>
    </location>
</feature>
<feature type="compositionally biased region" description="Polar residues" evidence="7">
    <location>
        <begin position="827"/>
        <end position="839"/>
    </location>
</feature>
<feature type="compositionally biased region" description="Polar residues" evidence="7">
    <location>
        <begin position="1446"/>
        <end position="1468"/>
    </location>
</feature>
<feature type="compositionally biased region" description="Low complexity" evidence="7">
    <location>
        <begin position="574"/>
        <end position="587"/>
    </location>
</feature>
<feature type="region of interest" description="Disordered" evidence="7">
    <location>
        <begin position="1310"/>
        <end position="1355"/>
    </location>
</feature>
<evidence type="ECO:0000256" key="7">
    <source>
        <dbReference type="SAM" id="MobiDB-lite"/>
    </source>
</evidence>
<keyword evidence="3 6" id="KW-0274">FAD</keyword>
<dbReference type="SUPFAM" id="SSF51905">
    <property type="entry name" value="FAD/NAD(P)-binding domain"/>
    <property type="match status" value="2"/>
</dbReference>
<keyword evidence="9" id="KW-1185">Reference proteome</keyword>
<proteinExistence type="inferred from homology"/>
<dbReference type="KEGG" id="cre:CHLRE_03g148900v5"/>
<dbReference type="PANTHER" id="PTHR43539">
    <property type="entry name" value="FLAVIN-BINDING MONOOXYGENASE-LIKE PROTEIN (AFU_ORTHOLOGUE AFUA_4G09220)"/>
    <property type="match status" value="1"/>
</dbReference>
<feature type="compositionally biased region" description="Low complexity" evidence="7">
    <location>
        <begin position="1490"/>
        <end position="1502"/>
    </location>
</feature>
<dbReference type="Pfam" id="PF00743">
    <property type="entry name" value="FMO-like"/>
    <property type="match status" value="1"/>
</dbReference>
<dbReference type="Proteomes" id="UP000006906">
    <property type="component" value="Chromosome 3"/>
</dbReference>
<feature type="compositionally biased region" description="Low complexity" evidence="7">
    <location>
        <begin position="1038"/>
        <end position="1048"/>
    </location>
</feature>
<dbReference type="InterPro" id="IPR020946">
    <property type="entry name" value="Flavin_mOase-like"/>
</dbReference>
<keyword evidence="6" id="KW-0503">Monooxygenase</keyword>
<feature type="compositionally biased region" description="Polar residues" evidence="7">
    <location>
        <begin position="1112"/>
        <end position="1135"/>
    </location>
</feature>
<dbReference type="OrthoDB" id="66881at2759"/>
<comment type="similarity">
    <text evidence="1 6">Belongs to the FMO family.</text>
</comment>
<feature type="region of interest" description="Disordered" evidence="7">
    <location>
        <begin position="1446"/>
        <end position="1526"/>
    </location>
</feature>
<dbReference type="PaxDb" id="3055-EDP01360"/>
<evidence type="ECO:0000256" key="5">
    <source>
        <dbReference type="ARBA" id="ARBA00047707"/>
    </source>
</evidence>
<keyword evidence="2 6" id="KW-0285">Flavoprotein</keyword>
<feature type="compositionally biased region" description="Low complexity" evidence="7">
    <location>
        <begin position="1266"/>
        <end position="1287"/>
    </location>
</feature>
<evidence type="ECO:0000256" key="4">
    <source>
        <dbReference type="ARBA" id="ARBA00023002"/>
    </source>
</evidence>
<evidence type="ECO:0000313" key="9">
    <source>
        <dbReference type="Proteomes" id="UP000006906"/>
    </source>
</evidence>
<evidence type="ECO:0000256" key="3">
    <source>
        <dbReference type="ARBA" id="ARBA00022827"/>
    </source>
</evidence>
<dbReference type="ExpressionAtlas" id="A0A2K3DVK5">
    <property type="expression patterns" value="baseline"/>
</dbReference>
<evidence type="ECO:0000313" key="8">
    <source>
        <dbReference type="EMBL" id="PNW84559.1"/>
    </source>
</evidence>
<dbReference type="GO" id="GO:0004497">
    <property type="term" value="F:monooxygenase activity"/>
    <property type="evidence" value="ECO:0000318"/>
    <property type="project" value="GO_Central"/>
</dbReference>
<dbReference type="GO" id="GO:0004499">
    <property type="term" value="F:N,N-dimethylaniline monooxygenase activity"/>
    <property type="evidence" value="ECO:0007669"/>
    <property type="project" value="InterPro"/>
</dbReference>
<reference evidence="8 9" key="1">
    <citation type="journal article" date="2007" name="Science">
        <title>The Chlamydomonas genome reveals the evolution of key animal and plant functions.</title>
        <authorList>
            <person name="Merchant S.S."/>
            <person name="Prochnik S.E."/>
            <person name="Vallon O."/>
            <person name="Harris E.H."/>
            <person name="Karpowicz S.J."/>
            <person name="Witman G.B."/>
            <person name="Terry A."/>
            <person name="Salamov A."/>
            <person name="Fritz-Laylin L.K."/>
            <person name="Marechal-Drouard L."/>
            <person name="Marshall W.F."/>
            <person name="Qu L.H."/>
            <person name="Nelson D.R."/>
            <person name="Sanderfoot A.A."/>
            <person name="Spalding M.H."/>
            <person name="Kapitonov V.V."/>
            <person name="Ren Q."/>
            <person name="Ferris P."/>
            <person name="Lindquist E."/>
            <person name="Shapiro H."/>
            <person name="Lucas S.M."/>
            <person name="Grimwood J."/>
            <person name="Schmutz J."/>
            <person name="Cardol P."/>
            <person name="Cerutti H."/>
            <person name="Chanfreau G."/>
            <person name="Chen C.L."/>
            <person name="Cognat V."/>
            <person name="Croft M.T."/>
            <person name="Dent R."/>
            <person name="Dutcher S."/>
            <person name="Fernandez E."/>
            <person name="Fukuzawa H."/>
            <person name="Gonzalez-Ballester D."/>
            <person name="Gonzalez-Halphen D."/>
            <person name="Hallmann A."/>
            <person name="Hanikenne M."/>
            <person name="Hippler M."/>
            <person name="Inwood W."/>
            <person name="Jabbari K."/>
            <person name="Kalanon M."/>
            <person name="Kuras R."/>
            <person name="Lefebvre P.A."/>
            <person name="Lemaire S.D."/>
            <person name="Lobanov A.V."/>
            <person name="Lohr M."/>
            <person name="Manuell A."/>
            <person name="Meier I."/>
            <person name="Mets L."/>
            <person name="Mittag M."/>
            <person name="Mittelmeier T."/>
            <person name="Moroney J.V."/>
            <person name="Moseley J."/>
            <person name="Napoli C."/>
            <person name="Nedelcu A.M."/>
            <person name="Niyogi K."/>
            <person name="Novoselov S.V."/>
            <person name="Paulsen I.T."/>
            <person name="Pazour G."/>
            <person name="Purton S."/>
            <person name="Ral J.P."/>
            <person name="Riano-Pachon D.M."/>
            <person name="Riekhof W."/>
            <person name="Rymarquis L."/>
            <person name="Schroda M."/>
            <person name="Stern D."/>
            <person name="Umen J."/>
            <person name="Willows R."/>
            <person name="Wilson N."/>
            <person name="Zimmer S.L."/>
            <person name="Allmer J."/>
            <person name="Balk J."/>
            <person name="Bisova K."/>
            <person name="Chen C.J."/>
            <person name="Elias M."/>
            <person name="Gendler K."/>
            <person name="Hauser C."/>
            <person name="Lamb M.R."/>
            <person name="Ledford H."/>
            <person name="Long J.C."/>
            <person name="Minagawa J."/>
            <person name="Page M.D."/>
            <person name="Pan J."/>
            <person name="Pootakham W."/>
            <person name="Roje S."/>
            <person name="Rose A."/>
            <person name="Stahlberg E."/>
            <person name="Terauchi A.M."/>
            <person name="Yang P."/>
            <person name="Ball S."/>
            <person name="Bowler C."/>
            <person name="Dieckmann C.L."/>
            <person name="Gladyshev V.N."/>
            <person name="Green P."/>
            <person name="Jorgensen R."/>
            <person name="Mayfield S."/>
            <person name="Mueller-Roeber B."/>
            <person name="Rajamani S."/>
            <person name="Sayre R.T."/>
            <person name="Brokstein P."/>
            <person name="Dubchak I."/>
            <person name="Goodstein D."/>
            <person name="Hornick L."/>
            <person name="Huang Y.W."/>
            <person name="Jhaveri J."/>
            <person name="Luo Y."/>
            <person name="Martinez D."/>
            <person name="Ngau W.C."/>
            <person name="Otillar B."/>
            <person name="Poliakov A."/>
            <person name="Porter A."/>
            <person name="Szajkowski L."/>
            <person name="Werner G."/>
            <person name="Zhou K."/>
            <person name="Grigoriev I.V."/>
            <person name="Rokhsar D.S."/>
            <person name="Grossman A.R."/>
        </authorList>
    </citation>
    <scope>NUCLEOTIDE SEQUENCE [LARGE SCALE GENOMIC DNA]</scope>
    <source>
        <strain evidence="9">CC-503</strain>
    </source>
</reference>
<feature type="region of interest" description="Disordered" evidence="7">
    <location>
        <begin position="1038"/>
        <end position="1070"/>
    </location>
</feature>
<dbReference type="EC" id="1.-.-.-" evidence="6"/>
<keyword evidence="4 6" id="KW-0560">Oxidoreductase</keyword>
<comment type="catalytic activity">
    <reaction evidence="5">
        <text>indole-3-pyruvate + NADPH + O2 + H(+) = (indol-3-yl)acetate + CO2 + NADP(+) + H2O</text>
        <dbReference type="Rhea" id="RHEA:34331"/>
        <dbReference type="ChEBI" id="CHEBI:15377"/>
        <dbReference type="ChEBI" id="CHEBI:15378"/>
        <dbReference type="ChEBI" id="CHEBI:15379"/>
        <dbReference type="ChEBI" id="CHEBI:16526"/>
        <dbReference type="ChEBI" id="CHEBI:17640"/>
        <dbReference type="ChEBI" id="CHEBI:30854"/>
        <dbReference type="ChEBI" id="CHEBI:57783"/>
        <dbReference type="ChEBI" id="CHEBI:58349"/>
        <dbReference type="EC" id="1.14.13.168"/>
    </reaction>
</comment>
<feature type="region of interest" description="Disordered" evidence="7">
    <location>
        <begin position="1199"/>
        <end position="1287"/>
    </location>
</feature>
<dbReference type="GO" id="GO:0103075">
    <property type="term" value="F:indole-3-pyruvate monooxygenase activity"/>
    <property type="evidence" value="ECO:0007669"/>
    <property type="project" value="UniProtKB-EC"/>
</dbReference>
<protein>
    <recommendedName>
        <fullName evidence="6">Flavin-containing monooxygenase</fullName>
        <ecNumber evidence="6">1.-.-.-</ecNumber>
    </recommendedName>
</protein>
<feature type="compositionally biased region" description="Low complexity" evidence="7">
    <location>
        <begin position="873"/>
        <end position="884"/>
    </location>
</feature>
<dbReference type="STRING" id="3055.A0A2K3DVK5"/>
<dbReference type="InterPro" id="IPR036188">
    <property type="entry name" value="FAD/NAD-bd_sf"/>
</dbReference>